<dbReference type="InterPro" id="IPR033587">
    <property type="entry name" value="M1AP"/>
</dbReference>
<dbReference type="GO" id="GO:0007127">
    <property type="term" value="P:meiosis I"/>
    <property type="evidence" value="ECO:0007669"/>
    <property type="project" value="InterPro"/>
</dbReference>
<dbReference type="GO" id="GO:0051308">
    <property type="term" value="P:male meiosis chromosome separation"/>
    <property type="evidence" value="ECO:0007669"/>
    <property type="project" value="TreeGrafter"/>
</dbReference>
<evidence type="ECO:0000313" key="2">
    <source>
        <dbReference type="EMBL" id="NXP39974.1"/>
    </source>
</evidence>
<dbReference type="GO" id="GO:0007283">
    <property type="term" value="P:spermatogenesis"/>
    <property type="evidence" value="ECO:0007669"/>
    <property type="project" value="InterPro"/>
</dbReference>
<protein>
    <submittedName>
        <fullName evidence="2">M1AP protein</fullName>
    </submittedName>
</protein>
<accession>A0A7L2A437</accession>
<feature type="non-terminal residue" evidence="2">
    <location>
        <position position="1"/>
    </location>
</feature>
<evidence type="ECO:0000313" key="3">
    <source>
        <dbReference type="Proteomes" id="UP000524007"/>
    </source>
</evidence>
<proteinExistence type="predicted"/>
<gene>
    <name evidence="2" type="primary">M1ap</name>
    <name evidence="2" type="ORF">LEILUT_R03871</name>
</gene>
<name>A0A7L2A437_LEILU</name>
<feature type="non-terminal residue" evidence="2">
    <location>
        <position position="516"/>
    </location>
</feature>
<feature type="region of interest" description="Disordered" evidence="1">
    <location>
        <begin position="455"/>
        <end position="516"/>
    </location>
</feature>
<comment type="caution">
    <text evidence="2">The sequence shown here is derived from an EMBL/GenBank/DDBJ whole genome shotgun (WGS) entry which is preliminary data.</text>
</comment>
<evidence type="ECO:0000256" key="1">
    <source>
        <dbReference type="SAM" id="MobiDB-lite"/>
    </source>
</evidence>
<reference evidence="2 3" key="1">
    <citation type="submission" date="2019-09" db="EMBL/GenBank/DDBJ databases">
        <title>Bird 10,000 Genomes (B10K) Project - Family phase.</title>
        <authorList>
            <person name="Zhang G."/>
        </authorList>
    </citation>
    <scope>NUCLEOTIDE SEQUENCE [LARGE SCALE GENOMIC DNA]</scope>
    <source>
        <strain evidence="2">B10K-DU-002-43</strain>
        <tissue evidence="2">Muscle</tissue>
    </source>
</reference>
<dbReference type="Proteomes" id="UP000524007">
    <property type="component" value="Unassembled WGS sequence"/>
</dbReference>
<sequence length="516" mass="56666">MNSRKLPSEPRRIFAAAKAPSQQPSRILVVDVTSPSWANTCSVLSEALENVLCLACGLAGPCRVPLLSLYVVQPQQECLLPFTQVKENFARIQACISELRSLPGEGCFPQGGNGVVQAVQDGLQQFKQYSRHTAAGGSTNSSVEITILTSHPSREMVKQLEKKLQDVDLVSLRRIQVIEVLKRDFLQPEDVEQCVPAEEPSSDMAVLGMDIEVQSVEDNVISLEMLFKTWLHDHGTEREQLHLLLPSGSFGHAAAPKNTLMCLKCDLQERLLDPALLSGTADGTGRAADPSSPWHVAAWPSTALHKLRVLKVTPGVTTALSECDTTGVIHAETPSVKCFIAGILLSHYLMRPQQLIGMSEPKQSLTNIGPNWNVVVHPYYVIVPSDSATLLMKAVAIRELLLPSAFPALLAEHPERVKGPIESALNNLEVEVAYNPLHLKSNLYKYLRSSLYKPLHRQQPQPREQRPERHQPKQPQSRAKAAVAPLLMAPSPLQTFRPAATTARRGSCEGSLLPKE</sequence>
<dbReference type="EMBL" id="VXBY01002940">
    <property type="protein sequence ID" value="NXP39974.1"/>
    <property type="molecule type" value="Genomic_DNA"/>
</dbReference>
<dbReference type="AlphaFoldDB" id="A0A7L2A437"/>
<dbReference type="PANTHER" id="PTHR28642:SF1">
    <property type="entry name" value="MEIOSIS 1 ARREST PROTEIN"/>
    <property type="match status" value="1"/>
</dbReference>
<keyword evidence="3" id="KW-1185">Reference proteome</keyword>
<organism evidence="2 3">
    <name type="scientific">Leiothrix lutea</name>
    <name type="common">Red-billed leiothrix</name>
    <name type="synonym">Sylvia lutea</name>
    <dbReference type="NCBI Taxonomy" id="36275"/>
    <lineage>
        <taxon>Eukaryota</taxon>
        <taxon>Metazoa</taxon>
        <taxon>Chordata</taxon>
        <taxon>Craniata</taxon>
        <taxon>Vertebrata</taxon>
        <taxon>Euteleostomi</taxon>
        <taxon>Archelosauria</taxon>
        <taxon>Archosauria</taxon>
        <taxon>Dinosauria</taxon>
        <taxon>Saurischia</taxon>
        <taxon>Theropoda</taxon>
        <taxon>Coelurosauria</taxon>
        <taxon>Aves</taxon>
        <taxon>Neognathae</taxon>
        <taxon>Neoaves</taxon>
        <taxon>Telluraves</taxon>
        <taxon>Australaves</taxon>
        <taxon>Passeriformes</taxon>
        <taxon>Sylvioidea</taxon>
        <taxon>Leiothrichidae</taxon>
        <taxon>Leiothrix</taxon>
    </lineage>
</organism>
<dbReference type="PANTHER" id="PTHR28642">
    <property type="entry name" value="MEIOSIS 1 ARREST PROTEIN"/>
    <property type="match status" value="1"/>
</dbReference>